<dbReference type="PANTHER" id="PTHR39181:SF1">
    <property type="entry name" value="TYROSINE-PROTEIN PHOSPHATASE YWQE"/>
    <property type="match status" value="1"/>
</dbReference>
<dbReference type="GO" id="GO:0004725">
    <property type="term" value="F:protein tyrosine phosphatase activity"/>
    <property type="evidence" value="ECO:0007669"/>
    <property type="project" value="UniProtKB-EC"/>
</dbReference>
<organism evidence="5">
    <name type="scientific">Flagellimonas sp. MMG031</name>
    <dbReference type="NCBI Taxonomy" id="3158549"/>
    <lineage>
        <taxon>Bacteria</taxon>
        <taxon>Pseudomonadati</taxon>
        <taxon>Bacteroidota</taxon>
        <taxon>Flavobacteriia</taxon>
        <taxon>Flavobacteriales</taxon>
        <taxon>Flavobacteriaceae</taxon>
        <taxon>Flagellimonas</taxon>
    </lineage>
</organism>
<dbReference type="InterPro" id="IPR016667">
    <property type="entry name" value="Caps_polysacc_synth_CpsB/CapC"/>
</dbReference>
<dbReference type="EC" id="3.1.3.48" evidence="2"/>
<accession>A0AAU7MU19</accession>
<dbReference type="Pfam" id="PF19567">
    <property type="entry name" value="CpsB_CapC"/>
    <property type="match status" value="1"/>
</dbReference>
<evidence type="ECO:0000256" key="2">
    <source>
        <dbReference type="ARBA" id="ARBA00013064"/>
    </source>
</evidence>
<comment type="similarity">
    <text evidence="1">Belongs to the metallo-dependent hydrolases superfamily. CpsB/CapC family.</text>
</comment>
<dbReference type="PANTHER" id="PTHR39181">
    <property type="entry name" value="TYROSINE-PROTEIN PHOSPHATASE YWQE"/>
    <property type="match status" value="1"/>
</dbReference>
<dbReference type="GO" id="GO:0030145">
    <property type="term" value="F:manganese ion binding"/>
    <property type="evidence" value="ECO:0007669"/>
    <property type="project" value="InterPro"/>
</dbReference>
<dbReference type="PIRSF" id="PIRSF016557">
    <property type="entry name" value="Caps_synth_CpsB"/>
    <property type="match status" value="1"/>
</dbReference>
<proteinExistence type="inferred from homology"/>
<evidence type="ECO:0000256" key="3">
    <source>
        <dbReference type="ARBA" id="ARBA00022801"/>
    </source>
</evidence>
<gene>
    <name evidence="5" type="ORF">ABNE31_09470</name>
</gene>
<dbReference type="Gene3D" id="3.20.20.140">
    <property type="entry name" value="Metal-dependent hydrolases"/>
    <property type="match status" value="1"/>
</dbReference>
<evidence type="ECO:0000256" key="4">
    <source>
        <dbReference type="ARBA" id="ARBA00051722"/>
    </source>
</evidence>
<evidence type="ECO:0000313" key="5">
    <source>
        <dbReference type="EMBL" id="XBQ21828.1"/>
    </source>
</evidence>
<reference evidence="5" key="1">
    <citation type="submission" date="2024-05" db="EMBL/GenBank/DDBJ databases">
        <title>Draft Genome Sequences of Flagellimonas sp. MMG031 and Marinobacter sp. MMG032 Isolated from the dinoflagellate Symbiodinium pilosum.</title>
        <authorList>
            <person name="Shikuma N.J."/>
            <person name="Farrell M.V."/>
        </authorList>
    </citation>
    <scope>NUCLEOTIDE SEQUENCE</scope>
    <source>
        <strain evidence="5">MMG031</strain>
    </source>
</reference>
<keyword evidence="3 5" id="KW-0378">Hydrolase</keyword>
<comment type="catalytic activity">
    <reaction evidence="4">
        <text>O-phospho-L-tyrosyl-[protein] + H2O = L-tyrosyl-[protein] + phosphate</text>
        <dbReference type="Rhea" id="RHEA:10684"/>
        <dbReference type="Rhea" id="RHEA-COMP:10136"/>
        <dbReference type="Rhea" id="RHEA-COMP:20101"/>
        <dbReference type="ChEBI" id="CHEBI:15377"/>
        <dbReference type="ChEBI" id="CHEBI:43474"/>
        <dbReference type="ChEBI" id="CHEBI:46858"/>
        <dbReference type="ChEBI" id="CHEBI:61978"/>
        <dbReference type="EC" id="3.1.3.48"/>
    </reaction>
</comment>
<dbReference type="InterPro" id="IPR016195">
    <property type="entry name" value="Pol/histidinol_Pase-like"/>
</dbReference>
<dbReference type="SUPFAM" id="SSF89550">
    <property type="entry name" value="PHP domain-like"/>
    <property type="match status" value="1"/>
</dbReference>
<name>A0AAU7MU19_9FLAO</name>
<dbReference type="KEGG" id="fld:ABNE31_09470"/>
<dbReference type="EMBL" id="CP157804">
    <property type="protein sequence ID" value="XBQ21828.1"/>
    <property type="molecule type" value="Genomic_DNA"/>
</dbReference>
<protein>
    <recommendedName>
        <fullName evidence="2">protein-tyrosine-phosphatase</fullName>
        <ecNumber evidence="2">3.1.3.48</ecNumber>
    </recommendedName>
</protein>
<dbReference type="RefSeq" id="WP_349351039.1">
    <property type="nucleotide sequence ID" value="NZ_CP157804.1"/>
</dbReference>
<evidence type="ECO:0000256" key="1">
    <source>
        <dbReference type="ARBA" id="ARBA00005750"/>
    </source>
</evidence>
<sequence length="247" mass="28471">MITFFQRKLYLADYLHGLVDIHNHILPGIDDGAKTVDDSITLLKGFSEMGVVNFICTPHIIHNHYDNNPASILKANEKLQSALDKEKELKINLDYAAEHMIDDNFEHILEEKEIMPMGKDHLLIEMSYLQPSFNFDTAVEQIAKHKYYPILAHPERYMYYHGKYGKYLSMKSSGILFQLNLLSLSSEPYGSEVNKIAKRLLEDGLIDFVGTDVHNIGQLGWLKEVKLSKKTLNRLLPIIENTIRTFY</sequence>
<dbReference type="AlphaFoldDB" id="A0AAU7MU19"/>